<evidence type="ECO:0000256" key="1">
    <source>
        <dbReference type="ARBA" id="ARBA00022676"/>
    </source>
</evidence>
<dbReference type="PANTHER" id="PTHR46656:SF3">
    <property type="entry name" value="PUTATIVE-RELATED"/>
    <property type="match status" value="1"/>
</dbReference>
<feature type="non-terminal residue" evidence="4">
    <location>
        <position position="1"/>
    </location>
</feature>
<dbReference type="EMBL" id="ASPP01045432">
    <property type="protein sequence ID" value="ETN98908.1"/>
    <property type="molecule type" value="Genomic_DNA"/>
</dbReference>
<keyword evidence="5" id="KW-1185">Reference proteome</keyword>
<dbReference type="GO" id="GO:0016757">
    <property type="term" value="F:glycosyltransferase activity"/>
    <property type="evidence" value="ECO:0007669"/>
    <property type="project" value="UniProtKB-KW"/>
</dbReference>
<feature type="transmembrane region" description="Helical" evidence="2">
    <location>
        <begin position="191"/>
        <end position="206"/>
    </location>
</feature>
<dbReference type="Proteomes" id="UP000023152">
    <property type="component" value="Unassembled WGS sequence"/>
</dbReference>
<dbReference type="PANTHER" id="PTHR46656">
    <property type="entry name" value="PUTATIVE-RELATED"/>
    <property type="match status" value="1"/>
</dbReference>
<comment type="caution">
    <text evidence="4">The sequence shown here is derived from an EMBL/GenBank/DDBJ whole genome shotgun (WGS) entry which is preliminary data.</text>
</comment>
<dbReference type="SUPFAM" id="SSF53756">
    <property type="entry name" value="UDP-Glycosyltransferase/glycogen phosphorylase"/>
    <property type="match status" value="1"/>
</dbReference>
<proteinExistence type="predicted"/>
<keyword evidence="2" id="KW-0472">Membrane</keyword>
<feature type="domain" description="Glycosyl transferase family 1" evidence="3">
    <location>
        <begin position="70"/>
        <end position="129"/>
    </location>
</feature>
<accession>X6LBL7</accession>
<dbReference type="OrthoDB" id="2193793at2759"/>
<evidence type="ECO:0000256" key="2">
    <source>
        <dbReference type="SAM" id="Phobius"/>
    </source>
</evidence>
<keyword evidence="2" id="KW-0812">Transmembrane</keyword>
<reference evidence="4 5" key="1">
    <citation type="journal article" date="2013" name="Curr. Biol.">
        <title>The Genome of the Foraminiferan Reticulomyxa filosa.</title>
        <authorList>
            <person name="Glockner G."/>
            <person name="Hulsmann N."/>
            <person name="Schleicher M."/>
            <person name="Noegel A.A."/>
            <person name="Eichinger L."/>
            <person name="Gallinger C."/>
            <person name="Pawlowski J."/>
            <person name="Sierra R."/>
            <person name="Euteneuer U."/>
            <person name="Pillet L."/>
            <person name="Moustafa A."/>
            <person name="Platzer M."/>
            <person name="Groth M."/>
            <person name="Szafranski K."/>
            <person name="Schliwa M."/>
        </authorList>
    </citation>
    <scope>NUCLEOTIDE SEQUENCE [LARGE SCALE GENOMIC DNA]</scope>
</reference>
<keyword evidence="2" id="KW-1133">Transmembrane helix</keyword>
<organism evidence="4 5">
    <name type="scientific">Reticulomyxa filosa</name>
    <dbReference type="NCBI Taxonomy" id="46433"/>
    <lineage>
        <taxon>Eukaryota</taxon>
        <taxon>Sar</taxon>
        <taxon>Rhizaria</taxon>
        <taxon>Retaria</taxon>
        <taxon>Foraminifera</taxon>
        <taxon>Monothalamids</taxon>
        <taxon>Reticulomyxidae</taxon>
        <taxon>Reticulomyxa</taxon>
    </lineage>
</organism>
<evidence type="ECO:0000313" key="4">
    <source>
        <dbReference type="EMBL" id="ETN98908.1"/>
    </source>
</evidence>
<gene>
    <name evidence="4" type="ORF">RFI_38581</name>
</gene>
<dbReference type="Pfam" id="PF00534">
    <property type="entry name" value="Glycos_transf_1"/>
    <property type="match status" value="1"/>
</dbReference>
<evidence type="ECO:0000313" key="5">
    <source>
        <dbReference type="Proteomes" id="UP000023152"/>
    </source>
</evidence>
<keyword evidence="4" id="KW-0808">Transferase</keyword>
<protein>
    <submittedName>
        <fullName evidence="4">Glycosyl transferase family 1 protein</fullName>
    </submittedName>
</protein>
<sequence>GWQFLLKAYLEEFVNVTRTNVVLLILINAYHTSNNFDQKIEEFIWSDDKLKQLYESHSNQMPYLRLVPFPLPDVDMPLLYQLSNVFVLPSRGEGWGRPHSEAMSVGIPVIATNFSGPTEYIKHEQNSILYWMRYAFEHPQQMKTLGIQASKDMNQFYCVDCVGRILENKLKLVVVFVSLVMTAYSFNLKNYFFTSLILHFWFFFFFKDKNKKYSKYNTKKNNSTKQLHKKKKKIK</sequence>
<dbReference type="AlphaFoldDB" id="X6LBL7"/>
<name>X6LBL7_RETFI</name>
<dbReference type="Gene3D" id="3.40.50.2000">
    <property type="entry name" value="Glycogen Phosphorylase B"/>
    <property type="match status" value="1"/>
</dbReference>
<evidence type="ECO:0000259" key="3">
    <source>
        <dbReference type="Pfam" id="PF00534"/>
    </source>
</evidence>
<dbReference type="InterPro" id="IPR001296">
    <property type="entry name" value="Glyco_trans_1"/>
</dbReference>
<keyword evidence="1" id="KW-0328">Glycosyltransferase</keyword>